<dbReference type="Proteomes" id="UP001055658">
    <property type="component" value="Chromosome"/>
</dbReference>
<accession>A0ABY4VI91</accession>
<proteinExistence type="predicted"/>
<organism evidence="1 2">
    <name type="scientific">Microbulbifer variabilis</name>
    <dbReference type="NCBI Taxonomy" id="266805"/>
    <lineage>
        <taxon>Bacteria</taxon>
        <taxon>Pseudomonadati</taxon>
        <taxon>Pseudomonadota</taxon>
        <taxon>Gammaproteobacteria</taxon>
        <taxon>Cellvibrionales</taxon>
        <taxon>Microbulbiferaceae</taxon>
        <taxon>Microbulbifer</taxon>
    </lineage>
</organism>
<reference evidence="1" key="1">
    <citation type="submission" date="2022-02" db="EMBL/GenBank/DDBJ databases">
        <title>Coral-associated bacteria.</title>
        <authorList>
            <person name="Tang K."/>
            <person name="Wang X."/>
        </authorList>
    </citation>
    <scope>NUCLEOTIDE SEQUENCE</scope>
    <source>
        <strain evidence="1">SCSIO 43006</strain>
    </source>
</reference>
<dbReference type="InterPro" id="IPR036404">
    <property type="entry name" value="Jacalin-like_lectin_dom_sf"/>
</dbReference>
<dbReference type="EMBL" id="CP092418">
    <property type="protein sequence ID" value="USD22883.1"/>
    <property type="molecule type" value="Genomic_DNA"/>
</dbReference>
<gene>
    <name evidence="1" type="ORF">MJO52_07010</name>
</gene>
<dbReference type="SUPFAM" id="SSF51101">
    <property type="entry name" value="Mannose-binding lectins"/>
    <property type="match status" value="1"/>
</dbReference>
<dbReference type="Gene3D" id="2.170.15.10">
    <property type="entry name" value="Proaerolysin, chain A, domain 3"/>
    <property type="match status" value="1"/>
</dbReference>
<dbReference type="Gene3D" id="2.100.10.30">
    <property type="entry name" value="Jacalin-like lectin domain"/>
    <property type="match status" value="1"/>
</dbReference>
<protein>
    <submittedName>
        <fullName evidence="1">Uncharacterized protein</fullName>
    </submittedName>
</protein>
<dbReference type="RefSeq" id="WP_252085236.1">
    <property type="nucleotide sequence ID" value="NZ_CP092418.1"/>
</dbReference>
<name>A0ABY4VI91_9GAMM</name>
<evidence type="ECO:0000313" key="1">
    <source>
        <dbReference type="EMBL" id="USD22883.1"/>
    </source>
</evidence>
<evidence type="ECO:0000313" key="2">
    <source>
        <dbReference type="Proteomes" id="UP001055658"/>
    </source>
</evidence>
<keyword evidence="2" id="KW-1185">Reference proteome</keyword>
<sequence length="397" mass="44258">MVIGFFLSAPVLAATNILDLYFNTADKGGTLRYDEIFSYGKSGNGSDFDMCDSYSTKRVPGDKIAAITSYSGDERIKGLKLEYLYADDDEVGKTTGSGFRKLLGDMEYIQGWRFYKKRDGNISRIRVYLKDMSNNSTREITFGSNNGWHKWQEYQLSIGTRSVVGFAGTAGDSKIWSIYPCVADRFDLVESGVEIHWDQIVETPENTKTFFGERLLENFSSVTQSDSTEVWYTDGKSETDTWTNTLGISVTAGVSLTEGYKVGVPGTIENSGSITFNFSETFSASTTVGETSTVSNQRTVKEAMPASVPAYSLLVARMMVENSEVEIPYTTTVTNPHNGDEFNFTGVIKGSSYSKSRKRWDVVGKAFPDRYEVYESYSWVVEYYGLENVTIISDPVI</sequence>
<dbReference type="SUPFAM" id="SSF56973">
    <property type="entry name" value="Aerolisin/ETX pore-forming domain"/>
    <property type="match status" value="1"/>
</dbReference>